<evidence type="ECO:0000313" key="1">
    <source>
        <dbReference type="EMBL" id="TCT15707.1"/>
    </source>
</evidence>
<comment type="caution">
    <text evidence="1">The sequence shown here is derived from an EMBL/GenBank/DDBJ whole genome shotgun (WGS) entry which is preliminary data.</text>
</comment>
<accession>A0A4R3MSC7</accession>
<gene>
    <name evidence="1" type="ORF">EDC18_103418</name>
</gene>
<organism evidence="1 2">
    <name type="scientific">Natranaerovirga pectinivora</name>
    <dbReference type="NCBI Taxonomy" id="682400"/>
    <lineage>
        <taxon>Bacteria</taxon>
        <taxon>Bacillati</taxon>
        <taxon>Bacillota</taxon>
        <taxon>Clostridia</taxon>
        <taxon>Lachnospirales</taxon>
        <taxon>Natranaerovirgaceae</taxon>
        <taxon>Natranaerovirga</taxon>
    </lineage>
</organism>
<dbReference type="AlphaFoldDB" id="A0A4R3MSC7"/>
<protein>
    <submittedName>
        <fullName evidence="1">Uncharacterized protein</fullName>
    </submittedName>
</protein>
<proteinExistence type="predicted"/>
<dbReference type="RefSeq" id="WP_132251600.1">
    <property type="nucleotide sequence ID" value="NZ_SMAL01000003.1"/>
</dbReference>
<evidence type="ECO:0000313" key="2">
    <source>
        <dbReference type="Proteomes" id="UP000294902"/>
    </source>
</evidence>
<dbReference type="Proteomes" id="UP000294902">
    <property type="component" value="Unassembled WGS sequence"/>
</dbReference>
<name>A0A4R3MSC7_9FIRM</name>
<dbReference type="OrthoDB" id="1683748at2"/>
<sequence>MRKLSEMEILSLSGILKIEKDGLVVSKALQELISDEDLAELAEANIFTQESRIKTIQQFINENQITTVEGGY</sequence>
<keyword evidence="2" id="KW-1185">Reference proteome</keyword>
<reference evidence="1 2" key="1">
    <citation type="submission" date="2019-03" db="EMBL/GenBank/DDBJ databases">
        <title>Genomic Encyclopedia of Type Strains, Phase IV (KMG-IV): sequencing the most valuable type-strain genomes for metagenomic binning, comparative biology and taxonomic classification.</title>
        <authorList>
            <person name="Goeker M."/>
        </authorList>
    </citation>
    <scope>NUCLEOTIDE SEQUENCE [LARGE SCALE GENOMIC DNA]</scope>
    <source>
        <strain evidence="1 2">DSM 24629</strain>
    </source>
</reference>
<dbReference type="EMBL" id="SMAL01000003">
    <property type="protein sequence ID" value="TCT15707.1"/>
    <property type="molecule type" value="Genomic_DNA"/>
</dbReference>